<keyword evidence="11" id="KW-1185">Reference proteome</keyword>
<evidence type="ECO:0000256" key="3">
    <source>
        <dbReference type="ARBA" id="ARBA00022692"/>
    </source>
</evidence>
<evidence type="ECO:0000313" key="11">
    <source>
        <dbReference type="Proteomes" id="UP000321922"/>
    </source>
</evidence>
<dbReference type="EC" id="2.7.7.65" evidence="2"/>
<evidence type="ECO:0000256" key="5">
    <source>
        <dbReference type="ARBA" id="ARBA00023136"/>
    </source>
</evidence>
<comment type="caution">
    <text evidence="10">The sequence shown here is derived from an EMBL/GenBank/DDBJ whole genome shotgun (WGS) entry which is preliminary data.</text>
</comment>
<dbReference type="Proteomes" id="UP000321922">
    <property type="component" value="Unassembled WGS sequence"/>
</dbReference>
<accession>A0A511QB17</accession>
<dbReference type="PROSITE" id="PS50887">
    <property type="entry name" value="GGDEF"/>
    <property type="match status" value="1"/>
</dbReference>
<dbReference type="CDD" id="cd01949">
    <property type="entry name" value="GGDEF"/>
    <property type="match status" value="1"/>
</dbReference>
<protein>
    <recommendedName>
        <fullName evidence="2">diguanylate cyclase</fullName>
        <ecNumber evidence="2">2.7.7.65</ecNumber>
    </recommendedName>
</protein>
<proteinExistence type="predicted"/>
<dbReference type="Gene3D" id="3.30.70.270">
    <property type="match status" value="1"/>
</dbReference>
<dbReference type="InterPro" id="IPR000160">
    <property type="entry name" value="GGDEF_dom"/>
</dbReference>
<dbReference type="GO" id="GO:0005886">
    <property type="term" value="C:plasma membrane"/>
    <property type="evidence" value="ECO:0007669"/>
    <property type="project" value="TreeGrafter"/>
</dbReference>
<dbReference type="InterPro" id="IPR006189">
    <property type="entry name" value="CHASE_dom"/>
</dbReference>
<dbReference type="NCBIfam" id="TIGR00254">
    <property type="entry name" value="GGDEF"/>
    <property type="match status" value="1"/>
</dbReference>
<dbReference type="GO" id="GO:1902201">
    <property type="term" value="P:negative regulation of bacterial-type flagellum-dependent cell motility"/>
    <property type="evidence" value="ECO:0007669"/>
    <property type="project" value="TreeGrafter"/>
</dbReference>
<organism evidence="10 11">
    <name type="scientific">Vibrio sagamiensis NBRC 104589</name>
    <dbReference type="NCBI Taxonomy" id="1219064"/>
    <lineage>
        <taxon>Bacteria</taxon>
        <taxon>Pseudomonadati</taxon>
        <taxon>Pseudomonadota</taxon>
        <taxon>Gammaproteobacteria</taxon>
        <taxon>Vibrionales</taxon>
        <taxon>Vibrionaceae</taxon>
        <taxon>Vibrio</taxon>
    </lineage>
</organism>
<feature type="domain" description="GGDEF" evidence="9">
    <location>
        <begin position="334"/>
        <end position="464"/>
    </location>
</feature>
<evidence type="ECO:0000256" key="4">
    <source>
        <dbReference type="ARBA" id="ARBA00022989"/>
    </source>
</evidence>
<name>A0A511QB17_9VIBR</name>
<sequence length="464" mass="53582">MADHQADALQNAIENDLAFIGVGANFFHAVDKSYWKQFPFYAKQVVENSNSLIALQWLQRVEYDQVKSSVEDIKAVNPDFEIFTITSTGKKVIGNILPDNKPLFILSDIYPKTDENLSLLGFYSSRERFDLVLNDLITHERPNISDKLRLLQDGYDKSVSKSGLLVYHPVFSYDSHEFLGVVVGVLRSYIYFRDLVTKTASEMKMSLKVEDLGFDAYDDPLLFKSSDWDEIDGESISRKVVLPNREWQIDFKISETLLTWERSAVYSIAISGFFIACLIAYIIKFQSREKERLSVMLDNKTSELQWMAERDPLTQQYNRRIFNDDLKRHVQQKNDFALIGFDIDHFKLVNDTYGHLAGDEVLIHVTRLIVEKLLEEDKLYRSGGDEFCIISQLSDKLQLQSYLEEIRESIANSSFLYNKKPIFCSLSIGAVIYQGEEFDTLYHKMDKQMYCCKENGRNSVSIGD</sequence>
<dbReference type="PANTHER" id="PTHR45138">
    <property type="entry name" value="REGULATORY COMPONENTS OF SENSORY TRANSDUCTION SYSTEM"/>
    <property type="match status" value="1"/>
</dbReference>
<dbReference type="InterPro" id="IPR042240">
    <property type="entry name" value="CHASE_sf"/>
</dbReference>
<dbReference type="Gene3D" id="3.30.450.350">
    <property type="entry name" value="CHASE domain"/>
    <property type="match status" value="1"/>
</dbReference>
<evidence type="ECO:0000256" key="6">
    <source>
        <dbReference type="ARBA" id="ARBA00034247"/>
    </source>
</evidence>
<dbReference type="PANTHER" id="PTHR45138:SF9">
    <property type="entry name" value="DIGUANYLATE CYCLASE DGCM-RELATED"/>
    <property type="match status" value="1"/>
</dbReference>
<dbReference type="Pfam" id="PF00990">
    <property type="entry name" value="GGDEF"/>
    <property type="match status" value="1"/>
</dbReference>
<evidence type="ECO:0000259" key="8">
    <source>
        <dbReference type="PROSITE" id="PS50839"/>
    </source>
</evidence>
<dbReference type="PROSITE" id="PS50839">
    <property type="entry name" value="CHASE"/>
    <property type="match status" value="1"/>
</dbReference>
<keyword evidence="3 7" id="KW-0812">Transmembrane</keyword>
<dbReference type="EMBL" id="BJXJ01000004">
    <property type="protein sequence ID" value="GEM74511.1"/>
    <property type="molecule type" value="Genomic_DNA"/>
</dbReference>
<comment type="subcellular location">
    <subcellularLocation>
        <location evidence="1">Membrane</location>
    </subcellularLocation>
</comment>
<evidence type="ECO:0000313" key="10">
    <source>
        <dbReference type="EMBL" id="GEM74511.1"/>
    </source>
</evidence>
<dbReference type="InterPro" id="IPR050469">
    <property type="entry name" value="Diguanylate_Cyclase"/>
</dbReference>
<keyword evidence="5 7" id="KW-0472">Membrane</keyword>
<evidence type="ECO:0000259" key="9">
    <source>
        <dbReference type="PROSITE" id="PS50887"/>
    </source>
</evidence>
<dbReference type="AlphaFoldDB" id="A0A511QB17"/>
<gene>
    <name evidence="10" type="ORF">VSA01S_06230</name>
</gene>
<feature type="transmembrane region" description="Helical" evidence="7">
    <location>
        <begin position="264"/>
        <end position="283"/>
    </location>
</feature>
<dbReference type="GO" id="GO:0043709">
    <property type="term" value="P:cell adhesion involved in single-species biofilm formation"/>
    <property type="evidence" value="ECO:0007669"/>
    <property type="project" value="TreeGrafter"/>
</dbReference>
<dbReference type="SMART" id="SM01079">
    <property type="entry name" value="CHASE"/>
    <property type="match status" value="1"/>
</dbReference>
<dbReference type="SMART" id="SM00267">
    <property type="entry name" value="GGDEF"/>
    <property type="match status" value="1"/>
</dbReference>
<dbReference type="InterPro" id="IPR029787">
    <property type="entry name" value="Nucleotide_cyclase"/>
</dbReference>
<dbReference type="Pfam" id="PF03924">
    <property type="entry name" value="CHASE"/>
    <property type="match status" value="1"/>
</dbReference>
<evidence type="ECO:0000256" key="2">
    <source>
        <dbReference type="ARBA" id="ARBA00012528"/>
    </source>
</evidence>
<dbReference type="GO" id="GO:0007165">
    <property type="term" value="P:signal transduction"/>
    <property type="evidence" value="ECO:0007669"/>
    <property type="project" value="UniProtKB-ARBA"/>
</dbReference>
<evidence type="ECO:0000256" key="7">
    <source>
        <dbReference type="SAM" id="Phobius"/>
    </source>
</evidence>
<dbReference type="SUPFAM" id="SSF55073">
    <property type="entry name" value="Nucleotide cyclase"/>
    <property type="match status" value="1"/>
</dbReference>
<comment type="catalytic activity">
    <reaction evidence="6">
        <text>2 GTP = 3',3'-c-di-GMP + 2 diphosphate</text>
        <dbReference type="Rhea" id="RHEA:24898"/>
        <dbReference type="ChEBI" id="CHEBI:33019"/>
        <dbReference type="ChEBI" id="CHEBI:37565"/>
        <dbReference type="ChEBI" id="CHEBI:58805"/>
        <dbReference type="EC" id="2.7.7.65"/>
    </reaction>
</comment>
<evidence type="ECO:0000256" key="1">
    <source>
        <dbReference type="ARBA" id="ARBA00004370"/>
    </source>
</evidence>
<feature type="domain" description="CHASE" evidence="8">
    <location>
        <begin position="104"/>
        <end position="250"/>
    </location>
</feature>
<reference evidence="10 11" key="1">
    <citation type="submission" date="2019-07" db="EMBL/GenBank/DDBJ databases">
        <title>Whole genome shotgun sequence of Vibrio sagamiensis NBRC 104589.</title>
        <authorList>
            <person name="Hosoyama A."/>
            <person name="Uohara A."/>
            <person name="Ohji S."/>
            <person name="Ichikawa N."/>
        </authorList>
    </citation>
    <scope>NUCLEOTIDE SEQUENCE [LARGE SCALE GENOMIC DNA]</scope>
    <source>
        <strain evidence="10 11">NBRC 104589</strain>
    </source>
</reference>
<keyword evidence="4 7" id="KW-1133">Transmembrane helix</keyword>
<dbReference type="InterPro" id="IPR043128">
    <property type="entry name" value="Rev_trsase/Diguanyl_cyclase"/>
</dbReference>
<dbReference type="GO" id="GO:0052621">
    <property type="term" value="F:diguanylate cyclase activity"/>
    <property type="evidence" value="ECO:0007669"/>
    <property type="project" value="UniProtKB-EC"/>
</dbReference>